<evidence type="ECO:0000256" key="3">
    <source>
        <dbReference type="HAMAP-Rule" id="MF_01077"/>
    </source>
</evidence>
<dbReference type="InterPro" id="IPR028998">
    <property type="entry name" value="RimP_C"/>
</dbReference>
<dbReference type="CDD" id="cd01734">
    <property type="entry name" value="YlxS_C"/>
    <property type="match status" value="1"/>
</dbReference>
<dbReference type="InterPro" id="IPR003728">
    <property type="entry name" value="Ribosome_maturation_RimP"/>
</dbReference>
<dbReference type="EMBL" id="AP014568">
    <property type="protein sequence ID" value="BAO80415.1"/>
    <property type="molecule type" value="Genomic_DNA"/>
</dbReference>
<feature type="domain" description="Ribosome maturation factor RimP N-terminal" evidence="5">
    <location>
        <begin position="37"/>
        <end position="112"/>
    </location>
</feature>
<dbReference type="GO" id="GO:0005829">
    <property type="term" value="C:cytosol"/>
    <property type="evidence" value="ECO:0007669"/>
    <property type="project" value="TreeGrafter"/>
</dbReference>
<dbReference type="KEGG" id="cbaa:SRAA_0561"/>
<dbReference type="GO" id="GO:0006412">
    <property type="term" value="P:translation"/>
    <property type="evidence" value="ECO:0007669"/>
    <property type="project" value="TreeGrafter"/>
</dbReference>
<keyword evidence="7" id="KW-1185">Reference proteome</keyword>
<organism evidence="6 7">
    <name type="scientific">Serpentinimonas raichei</name>
    <dbReference type="NCBI Taxonomy" id="1458425"/>
    <lineage>
        <taxon>Bacteria</taxon>
        <taxon>Pseudomonadati</taxon>
        <taxon>Pseudomonadota</taxon>
        <taxon>Betaproteobacteria</taxon>
        <taxon>Burkholderiales</taxon>
        <taxon>Comamonadaceae</taxon>
        <taxon>Serpentinimonas</taxon>
    </lineage>
</organism>
<comment type="function">
    <text evidence="3">Required for maturation of 30S ribosomal subunits.</text>
</comment>
<dbReference type="SUPFAM" id="SSF75420">
    <property type="entry name" value="YhbC-like, N-terminal domain"/>
    <property type="match status" value="1"/>
</dbReference>
<evidence type="ECO:0000259" key="5">
    <source>
        <dbReference type="Pfam" id="PF02576"/>
    </source>
</evidence>
<dbReference type="InterPro" id="IPR035956">
    <property type="entry name" value="RimP_N_sf"/>
</dbReference>
<dbReference type="InterPro" id="IPR028989">
    <property type="entry name" value="RimP_N"/>
</dbReference>
<evidence type="ECO:0000256" key="2">
    <source>
        <dbReference type="ARBA" id="ARBA00022517"/>
    </source>
</evidence>
<feature type="region of interest" description="Disordered" evidence="4">
    <location>
        <begin position="239"/>
        <end position="265"/>
    </location>
</feature>
<dbReference type="HOGENOM" id="CLU_070525_1_0_4"/>
<comment type="similarity">
    <text evidence="3">Belongs to the RimP family.</text>
</comment>
<evidence type="ECO:0000256" key="1">
    <source>
        <dbReference type="ARBA" id="ARBA00022490"/>
    </source>
</evidence>
<proteinExistence type="inferred from homology"/>
<dbReference type="PANTHER" id="PTHR33867">
    <property type="entry name" value="RIBOSOME MATURATION FACTOR RIMP"/>
    <property type="match status" value="1"/>
</dbReference>
<dbReference type="Gene3D" id="3.30.300.70">
    <property type="entry name" value="RimP-like superfamily, N-terminal"/>
    <property type="match status" value="1"/>
</dbReference>
<dbReference type="Proteomes" id="UP000067461">
    <property type="component" value="Chromosome"/>
</dbReference>
<accession>A0A060NHY1</accession>
<evidence type="ECO:0000256" key="4">
    <source>
        <dbReference type="SAM" id="MobiDB-lite"/>
    </source>
</evidence>
<evidence type="ECO:0000313" key="7">
    <source>
        <dbReference type="Proteomes" id="UP000067461"/>
    </source>
</evidence>
<comment type="subcellular location">
    <subcellularLocation>
        <location evidence="3">Cytoplasm</location>
    </subcellularLocation>
</comment>
<dbReference type="HAMAP" id="MF_01077">
    <property type="entry name" value="RimP"/>
    <property type="match status" value="1"/>
</dbReference>
<feature type="compositionally biased region" description="Low complexity" evidence="4">
    <location>
        <begin position="168"/>
        <end position="181"/>
    </location>
</feature>
<reference evidence="6" key="1">
    <citation type="journal article" date="2014" name="Nat. Commun.">
        <title>Physiological and genomic features of highly alkaliphilic hydrogen-utilizing Betaproteobacteria from a continental serpentinizing site.</title>
        <authorList>
            <person name="Suzuki S."/>
            <person name="Kuenen J.G."/>
            <person name="Schipper K."/>
            <person name="van der Velde S."/>
            <person name="Ishii S."/>
            <person name="Wu A."/>
            <person name="Sorokin D.Y."/>
            <person name="Tenney A."/>
            <person name="Meng X.Y."/>
            <person name="Morrill P.L."/>
            <person name="Kamagata Y."/>
            <person name="Muyzer G."/>
            <person name="Nealson K.H."/>
        </authorList>
    </citation>
    <scope>NUCLEOTIDE SEQUENCE [LARGE SCALE GENOMIC DNA]</scope>
    <source>
        <strain evidence="6">A1</strain>
    </source>
</reference>
<dbReference type="STRING" id="1458425.SRAA_0561"/>
<keyword evidence="1 3" id="KW-0963">Cytoplasm</keyword>
<dbReference type="AlphaFoldDB" id="A0A060NHY1"/>
<keyword evidence="2 3" id="KW-0690">Ribosome biogenesis</keyword>
<gene>
    <name evidence="3" type="primary">rimP</name>
    <name evidence="6" type="ORF">SRAA_0561</name>
</gene>
<dbReference type="Pfam" id="PF02576">
    <property type="entry name" value="RimP_N"/>
    <property type="match status" value="1"/>
</dbReference>
<name>A0A060NHY1_9BURK</name>
<evidence type="ECO:0000313" key="6">
    <source>
        <dbReference type="EMBL" id="BAO80415.1"/>
    </source>
</evidence>
<feature type="region of interest" description="Disordered" evidence="4">
    <location>
        <begin position="168"/>
        <end position="190"/>
    </location>
</feature>
<protein>
    <recommendedName>
        <fullName evidence="3">Ribosome maturation factor RimP</fullName>
    </recommendedName>
</protein>
<dbReference type="GO" id="GO:0000028">
    <property type="term" value="P:ribosomal small subunit assembly"/>
    <property type="evidence" value="ECO:0007669"/>
    <property type="project" value="TreeGrafter"/>
</dbReference>
<sequence length="265" mass="28282">MQGFTTNWAGFYRPFFFGLAPNASGPNTTHMSWQHTVAQTVTGMGFDLVDLERSAGGLLRVTIDWPWVGPDGAAERSITVEDCERVTRQLQLLLEVEAVEYKRLEVGSPGIDRPLRHPADFERFLGSVIDLTLKQPIGAAAAQGGVAVAATRKKFRGTLERAAAPEAVAEGGAGPTGTAEGLQAAQPAPGSHWQIVWRDEPVRKPGQPVSKKAQPAPLQVLGFALDELREARLAPIVNFKGRSASAPATPSADEGGSKIAKAEKK</sequence>
<dbReference type="PANTHER" id="PTHR33867:SF1">
    <property type="entry name" value="RIBOSOME MATURATION FACTOR RIMP"/>
    <property type="match status" value="1"/>
</dbReference>